<proteinExistence type="predicted"/>
<name>A0A162D487_9CRUS</name>
<comment type="caution">
    <text evidence="5">The sequence shown here is derived from an EMBL/GenBank/DDBJ whole genome shotgun (WGS) entry which is preliminary data.</text>
</comment>
<dbReference type="GO" id="GO:0042302">
    <property type="term" value="F:structural constituent of cuticle"/>
    <property type="evidence" value="ECO:0007669"/>
    <property type="project" value="UniProtKB-UniRule"/>
</dbReference>
<feature type="region of interest" description="Disordered" evidence="3">
    <location>
        <begin position="151"/>
        <end position="173"/>
    </location>
</feature>
<gene>
    <name evidence="5" type="ORF">APZ42_029784</name>
</gene>
<dbReference type="GO" id="GO:0031012">
    <property type="term" value="C:extracellular matrix"/>
    <property type="evidence" value="ECO:0007669"/>
    <property type="project" value="TreeGrafter"/>
</dbReference>
<accession>A0A162D487</accession>
<evidence type="ECO:0008006" key="7">
    <source>
        <dbReference type="Google" id="ProtNLM"/>
    </source>
</evidence>
<evidence type="ECO:0000313" key="5">
    <source>
        <dbReference type="EMBL" id="KZS06684.1"/>
    </source>
</evidence>
<organism evidence="5 6">
    <name type="scientific">Daphnia magna</name>
    <dbReference type="NCBI Taxonomy" id="35525"/>
    <lineage>
        <taxon>Eukaryota</taxon>
        <taxon>Metazoa</taxon>
        <taxon>Ecdysozoa</taxon>
        <taxon>Arthropoda</taxon>
        <taxon>Crustacea</taxon>
        <taxon>Branchiopoda</taxon>
        <taxon>Diplostraca</taxon>
        <taxon>Cladocera</taxon>
        <taxon>Anomopoda</taxon>
        <taxon>Daphniidae</taxon>
        <taxon>Daphnia</taxon>
    </lineage>
</organism>
<dbReference type="InterPro" id="IPR051217">
    <property type="entry name" value="Insect_Cuticle_Struc_Prot"/>
</dbReference>
<dbReference type="OrthoDB" id="6346044at2759"/>
<feature type="chain" id="PRO_5007833793" description="Cuticle protein" evidence="4">
    <location>
        <begin position="19"/>
        <end position="205"/>
    </location>
</feature>
<evidence type="ECO:0000256" key="1">
    <source>
        <dbReference type="ARBA" id="ARBA00022460"/>
    </source>
</evidence>
<dbReference type="EMBL" id="LRGB01002648">
    <property type="protein sequence ID" value="KZS06684.1"/>
    <property type="molecule type" value="Genomic_DNA"/>
</dbReference>
<evidence type="ECO:0000256" key="3">
    <source>
        <dbReference type="SAM" id="MobiDB-lite"/>
    </source>
</evidence>
<evidence type="ECO:0000256" key="2">
    <source>
        <dbReference type="PROSITE-ProRule" id="PRU00497"/>
    </source>
</evidence>
<keyword evidence="1 2" id="KW-0193">Cuticle</keyword>
<sequence>MVSLKVIVLLAMASRALALPVGNLPRNSKERASPKEEPVVPRDYAFNYDIQDGFVGMTHARSEVQRNGVIRGFYRYSRPDGILVTVTYTADETGFHPVITEEKAPNLRSSSAVHTMYSSDNAELMKITLTEDDAQLARPKSETALLVTTSNPGPRVQLDSQNSDRQIVSRSESISQPIDQQIARWSRTINPETVVSAVNSQSRFD</sequence>
<protein>
    <recommendedName>
        <fullName evidence="7">Cuticle protein</fullName>
    </recommendedName>
</protein>
<dbReference type="Proteomes" id="UP000076858">
    <property type="component" value="Unassembled WGS sequence"/>
</dbReference>
<reference evidence="5 6" key="1">
    <citation type="submission" date="2016-03" db="EMBL/GenBank/DDBJ databases">
        <title>EvidentialGene: Evidence-directed Construction of Genes on Genomes.</title>
        <authorList>
            <person name="Gilbert D.G."/>
            <person name="Choi J.-H."/>
            <person name="Mockaitis K."/>
            <person name="Colbourne J."/>
            <person name="Pfrender M."/>
        </authorList>
    </citation>
    <scope>NUCLEOTIDE SEQUENCE [LARGE SCALE GENOMIC DNA]</scope>
    <source>
        <strain evidence="5 6">Xinb3</strain>
        <tissue evidence="5">Complete organism</tissue>
    </source>
</reference>
<keyword evidence="4" id="KW-0732">Signal</keyword>
<dbReference type="InterPro" id="IPR000618">
    <property type="entry name" value="Insect_cuticle"/>
</dbReference>
<dbReference type="InterPro" id="IPR031311">
    <property type="entry name" value="CHIT_BIND_RR_consensus"/>
</dbReference>
<dbReference type="PANTHER" id="PTHR12236">
    <property type="entry name" value="STRUCTURAL CONTITUENT OF CUTICLE"/>
    <property type="match status" value="1"/>
</dbReference>
<evidence type="ECO:0000256" key="4">
    <source>
        <dbReference type="SAM" id="SignalP"/>
    </source>
</evidence>
<dbReference type="AlphaFoldDB" id="A0A162D487"/>
<dbReference type="PROSITE" id="PS00233">
    <property type="entry name" value="CHIT_BIND_RR_1"/>
    <property type="match status" value="1"/>
</dbReference>
<dbReference type="PRINTS" id="PR00947">
    <property type="entry name" value="CUTICLE"/>
</dbReference>
<keyword evidence="6" id="KW-1185">Reference proteome</keyword>
<feature type="signal peptide" evidence="4">
    <location>
        <begin position="1"/>
        <end position="18"/>
    </location>
</feature>
<dbReference type="GO" id="GO:0005615">
    <property type="term" value="C:extracellular space"/>
    <property type="evidence" value="ECO:0007669"/>
    <property type="project" value="TreeGrafter"/>
</dbReference>
<evidence type="ECO:0000313" key="6">
    <source>
        <dbReference type="Proteomes" id="UP000076858"/>
    </source>
</evidence>
<dbReference type="PROSITE" id="PS51155">
    <property type="entry name" value="CHIT_BIND_RR_2"/>
    <property type="match status" value="1"/>
</dbReference>
<dbReference type="Pfam" id="PF00379">
    <property type="entry name" value="Chitin_bind_4"/>
    <property type="match status" value="1"/>
</dbReference>
<dbReference type="PANTHER" id="PTHR12236:SF86">
    <property type="entry name" value="CCP84AC-RELATED"/>
    <property type="match status" value="1"/>
</dbReference>